<dbReference type="AlphaFoldDB" id="A0A820VZ77"/>
<dbReference type="Proteomes" id="UP000663862">
    <property type="component" value="Unassembled WGS sequence"/>
</dbReference>
<accession>A0A820VZ77</accession>
<evidence type="ECO:0000313" key="1">
    <source>
        <dbReference type="EMBL" id="CAF4509509.1"/>
    </source>
</evidence>
<dbReference type="PANTHER" id="PTHR33223">
    <property type="entry name" value="CCHC-TYPE DOMAIN-CONTAINING PROTEIN"/>
    <property type="match status" value="1"/>
</dbReference>
<proteinExistence type="predicted"/>
<name>A0A820VZ77_9BILA</name>
<gene>
    <name evidence="1" type="ORF">TSG867_LOCUS21751</name>
</gene>
<comment type="caution">
    <text evidence="1">The sequence shown here is derived from an EMBL/GenBank/DDBJ whole genome shotgun (WGS) entry which is preliminary data.</text>
</comment>
<evidence type="ECO:0000313" key="2">
    <source>
        <dbReference type="Proteomes" id="UP000663862"/>
    </source>
</evidence>
<evidence type="ECO:0008006" key="3">
    <source>
        <dbReference type="Google" id="ProtNLM"/>
    </source>
</evidence>
<reference evidence="1" key="1">
    <citation type="submission" date="2021-02" db="EMBL/GenBank/DDBJ databases">
        <authorList>
            <person name="Nowell W R."/>
        </authorList>
    </citation>
    <scope>NUCLEOTIDE SEQUENCE</scope>
</reference>
<sequence length="794" mass="92827">MDHSNQLTSPRTPVHITDEEHTLILMLRTMPLDEIIYVMMLNNFLPIELPRKYDHIANIINLHFKKSYEVHKKFITVESIKNDQFIYLNGNQVFDQNLLIDFEQQLIQNNVSFEGYTSAYNSKIQLIEKRQNQKSTTATDSITLLDERYFQMTWLLINVVKFLFMTTNQKVSNIPMSVRDVDECNDYFSKIQLELYKNFVGFWTQHQRFTKRCNPTTCSKVFIVDGHQKANRLVCQYKDVFDNSIYELGPVQMGCLHSPLRKARNVDHRYCQLHQPKIVTSVNDESIPIHQIVLENKETTLDKLALMEYVDKDGHYDDALCNVFRSGINSKLKISSYGFLATFLSCSVIVGFTEQPCSEGMRRVLHHILTILRFGQLPNAMCYDCACTLKLFINRHFGSNELKSTDSTQFLTSLAMAIDRFHVKNHKRPMCKTVMRPDHPCHNDIYASINTQVAEQGFSYLSKFKNSFRGYSYPKSTIFFTVLFHFKNCTTTGHPLEDVKRFLKSIKNIAKVNEESNNHEVLEIVRGKFIQAAGLWFDNHEHIFKKWSDFETAFRNRYFSTTIIHKKFAKLKQRTHLSDEPATSYTDDIINLCRDIDPTMSDSIIIQYLMSGINPEFRKELSRHQSCMNSLDEFLKYTKIQQDLYDTFEKTRQLAIVTTLVEPIESKQSQFTNYHSPNPSVATTIKQPTNQQYYTQYHDNSTESSMKKWNSFPQHQYQSRISTNKASQPHEYNSYFKTAYFIQQSVPNSRFNNCRICGRNNHRTIDCFSKCTTGCFKCGGSHHFRQCPMLQNFQ</sequence>
<dbReference type="PANTHER" id="PTHR33223:SF6">
    <property type="entry name" value="CCHC-TYPE DOMAIN-CONTAINING PROTEIN"/>
    <property type="match status" value="1"/>
</dbReference>
<dbReference type="EMBL" id="CAJOBQ010001707">
    <property type="protein sequence ID" value="CAF4509509.1"/>
    <property type="molecule type" value="Genomic_DNA"/>
</dbReference>
<organism evidence="1 2">
    <name type="scientific">Rotaria socialis</name>
    <dbReference type="NCBI Taxonomy" id="392032"/>
    <lineage>
        <taxon>Eukaryota</taxon>
        <taxon>Metazoa</taxon>
        <taxon>Spiralia</taxon>
        <taxon>Gnathifera</taxon>
        <taxon>Rotifera</taxon>
        <taxon>Eurotatoria</taxon>
        <taxon>Bdelloidea</taxon>
        <taxon>Philodinida</taxon>
        <taxon>Philodinidae</taxon>
        <taxon>Rotaria</taxon>
    </lineage>
</organism>
<protein>
    <recommendedName>
        <fullName evidence="3">Retrotransposon gag domain-containing protein</fullName>
    </recommendedName>
</protein>